<keyword evidence="4" id="KW-1185">Reference proteome</keyword>
<protein>
    <submittedName>
        <fullName evidence="3">Uncharacterized protein</fullName>
    </submittedName>
</protein>
<organism evidence="3 4">
    <name type="scientific">Cherax quadricarinatus</name>
    <name type="common">Australian red claw crayfish</name>
    <dbReference type="NCBI Taxonomy" id="27406"/>
    <lineage>
        <taxon>Eukaryota</taxon>
        <taxon>Metazoa</taxon>
        <taxon>Ecdysozoa</taxon>
        <taxon>Arthropoda</taxon>
        <taxon>Crustacea</taxon>
        <taxon>Multicrustacea</taxon>
        <taxon>Malacostraca</taxon>
        <taxon>Eumalacostraca</taxon>
        <taxon>Eucarida</taxon>
        <taxon>Decapoda</taxon>
        <taxon>Pleocyemata</taxon>
        <taxon>Astacidea</taxon>
        <taxon>Parastacoidea</taxon>
        <taxon>Parastacidae</taxon>
        <taxon>Cherax</taxon>
    </lineage>
</organism>
<dbReference type="Proteomes" id="UP001445076">
    <property type="component" value="Unassembled WGS sequence"/>
</dbReference>
<dbReference type="EMBL" id="JARKIK010000087">
    <property type="protein sequence ID" value="KAK8724054.1"/>
    <property type="molecule type" value="Genomic_DNA"/>
</dbReference>
<evidence type="ECO:0000256" key="1">
    <source>
        <dbReference type="SAM" id="Coils"/>
    </source>
</evidence>
<reference evidence="3 4" key="1">
    <citation type="journal article" date="2024" name="BMC Genomics">
        <title>Genome assembly of redclaw crayfish (Cherax quadricarinatus) provides insights into its immune adaptation and hypoxia tolerance.</title>
        <authorList>
            <person name="Liu Z."/>
            <person name="Zheng J."/>
            <person name="Li H."/>
            <person name="Fang K."/>
            <person name="Wang S."/>
            <person name="He J."/>
            <person name="Zhou D."/>
            <person name="Weng S."/>
            <person name="Chi M."/>
            <person name="Gu Z."/>
            <person name="He J."/>
            <person name="Li F."/>
            <person name="Wang M."/>
        </authorList>
    </citation>
    <scope>NUCLEOTIDE SEQUENCE [LARGE SCALE GENOMIC DNA]</scope>
    <source>
        <strain evidence="3">ZL_2023a</strain>
    </source>
</reference>
<evidence type="ECO:0000256" key="2">
    <source>
        <dbReference type="SAM" id="MobiDB-lite"/>
    </source>
</evidence>
<evidence type="ECO:0000313" key="4">
    <source>
        <dbReference type="Proteomes" id="UP001445076"/>
    </source>
</evidence>
<comment type="caution">
    <text evidence="3">The sequence shown here is derived from an EMBL/GenBank/DDBJ whole genome shotgun (WGS) entry which is preliminary data.</text>
</comment>
<feature type="region of interest" description="Disordered" evidence="2">
    <location>
        <begin position="1"/>
        <end position="45"/>
    </location>
</feature>
<feature type="non-terminal residue" evidence="3">
    <location>
        <position position="1"/>
    </location>
</feature>
<sequence length="130" mass="14430">TGKTVEETSSTSSSPIPSSPVSSSSPGWRIFSRPVARPPRSPDLQVRNSELEAGSAGLIMENRPTSLPAKTAYEQLKHKQEYQQMVSAAKKKELREAKERKKAQATLQRQEEQLAAAVATWNNEILPKWD</sequence>
<gene>
    <name evidence="3" type="ORF">OTU49_011422</name>
</gene>
<feature type="compositionally biased region" description="Low complexity" evidence="2">
    <location>
        <begin position="9"/>
        <end position="26"/>
    </location>
</feature>
<accession>A0AAW0W4B3</accession>
<keyword evidence="1" id="KW-0175">Coiled coil</keyword>
<evidence type="ECO:0000313" key="3">
    <source>
        <dbReference type="EMBL" id="KAK8724054.1"/>
    </source>
</evidence>
<feature type="coiled-coil region" evidence="1">
    <location>
        <begin position="88"/>
        <end position="120"/>
    </location>
</feature>
<dbReference type="AlphaFoldDB" id="A0AAW0W4B3"/>
<feature type="non-terminal residue" evidence="3">
    <location>
        <position position="130"/>
    </location>
</feature>
<proteinExistence type="predicted"/>
<name>A0AAW0W4B3_CHEQU</name>